<evidence type="ECO:0000313" key="2">
    <source>
        <dbReference type="EMBL" id="EMD23545.1"/>
    </source>
</evidence>
<dbReference type="PATRIC" id="fig|1238180.3.peg.6798"/>
<dbReference type="AlphaFoldDB" id="M2PVF1"/>
<dbReference type="Proteomes" id="UP000014137">
    <property type="component" value="Unassembled WGS sequence"/>
</dbReference>
<organism evidence="2 3">
    <name type="scientific">Amycolatopsis azurea DSM 43854</name>
    <dbReference type="NCBI Taxonomy" id="1238180"/>
    <lineage>
        <taxon>Bacteria</taxon>
        <taxon>Bacillati</taxon>
        <taxon>Actinomycetota</taxon>
        <taxon>Actinomycetes</taxon>
        <taxon>Pseudonocardiales</taxon>
        <taxon>Pseudonocardiaceae</taxon>
        <taxon>Amycolatopsis</taxon>
    </lineage>
</organism>
<reference evidence="2 3" key="1">
    <citation type="submission" date="2012-10" db="EMBL/GenBank/DDBJ databases">
        <title>Genome assembly of Amycolatopsis azurea DSM 43854.</title>
        <authorList>
            <person name="Khatri I."/>
            <person name="Kaur I."/>
            <person name="Subramanian S."/>
            <person name="Mayilraj S."/>
        </authorList>
    </citation>
    <scope>NUCLEOTIDE SEQUENCE [LARGE SCALE GENOMIC DNA]</scope>
    <source>
        <strain evidence="2 3">DSM 43854</strain>
    </source>
</reference>
<name>M2PVF1_9PSEU</name>
<sequence>MSGQTSEPRNPVSSVAMVAPQASRSSPFRAATAATASFVDWPNTPSTGTAKPRPRRSSWATRTLGPASPGLSSGHSGRSAFGEAEPRSFPTAVRSSGSRLYSTVPGHSVELKSRCPLMNSGEIPYCEAMYATIFTSESQSAGVTSSLL</sequence>
<feature type="compositionally biased region" description="Polar residues" evidence="1">
    <location>
        <begin position="1"/>
        <end position="13"/>
    </location>
</feature>
<gene>
    <name evidence="2" type="ORF">C791_7195</name>
</gene>
<feature type="region of interest" description="Disordered" evidence="1">
    <location>
        <begin position="1"/>
        <end position="103"/>
    </location>
</feature>
<comment type="caution">
    <text evidence="2">The sequence shown here is derived from an EMBL/GenBank/DDBJ whole genome shotgun (WGS) entry which is preliminary data.</text>
</comment>
<dbReference type="EMBL" id="ANMG01000073">
    <property type="protein sequence ID" value="EMD23545.1"/>
    <property type="molecule type" value="Genomic_DNA"/>
</dbReference>
<accession>M2PVF1</accession>
<evidence type="ECO:0000313" key="3">
    <source>
        <dbReference type="Proteomes" id="UP000014137"/>
    </source>
</evidence>
<proteinExistence type="predicted"/>
<evidence type="ECO:0000256" key="1">
    <source>
        <dbReference type="SAM" id="MobiDB-lite"/>
    </source>
</evidence>
<protein>
    <submittedName>
        <fullName evidence="2">Uncharacterized protein</fullName>
    </submittedName>
</protein>